<keyword evidence="3" id="KW-1185">Reference proteome</keyword>
<organism evidence="2 3">
    <name type="scientific">Lucilia cuprina</name>
    <name type="common">Green bottle fly</name>
    <name type="synonym">Australian sheep blowfly</name>
    <dbReference type="NCBI Taxonomy" id="7375"/>
    <lineage>
        <taxon>Eukaryota</taxon>
        <taxon>Metazoa</taxon>
        <taxon>Ecdysozoa</taxon>
        <taxon>Arthropoda</taxon>
        <taxon>Hexapoda</taxon>
        <taxon>Insecta</taxon>
        <taxon>Pterygota</taxon>
        <taxon>Neoptera</taxon>
        <taxon>Endopterygota</taxon>
        <taxon>Diptera</taxon>
        <taxon>Brachycera</taxon>
        <taxon>Muscomorpha</taxon>
        <taxon>Oestroidea</taxon>
        <taxon>Calliphoridae</taxon>
        <taxon>Luciliinae</taxon>
        <taxon>Lucilia</taxon>
    </lineage>
</organism>
<sequence>MAAKRGILRCEVIPSALGTKWGAVAATPAPPPPSQFERRLPPNQVQTPELLVGLRILSAECLADKEFRPFVPALRLLRHHQGWGRPKKFFPNNSISFFSSMALGLSINVNLMEDKKPTEHKGNFRAGICYLASKCNKEEETQTQKSGRVKATASSSLSSTSLSSSSRQRANKQQECIKQTCNSIVEICFRFIQMVDDVMNVPVWD</sequence>
<dbReference type="EMBL" id="JRES01001517">
    <property type="protein sequence ID" value="KNC22318.1"/>
    <property type="molecule type" value="Genomic_DNA"/>
</dbReference>
<dbReference type="Proteomes" id="UP000037069">
    <property type="component" value="Unassembled WGS sequence"/>
</dbReference>
<dbReference type="AlphaFoldDB" id="A0A0L0BQP7"/>
<reference evidence="2 3" key="1">
    <citation type="journal article" date="2015" name="Nat. Commun.">
        <title>Lucilia cuprina genome unlocks parasitic fly biology to underpin future interventions.</title>
        <authorList>
            <person name="Anstead C.A."/>
            <person name="Korhonen P.K."/>
            <person name="Young N.D."/>
            <person name="Hall R.S."/>
            <person name="Jex A.R."/>
            <person name="Murali S.C."/>
            <person name="Hughes D.S."/>
            <person name="Lee S.F."/>
            <person name="Perry T."/>
            <person name="Stroehlein A.J."/>
            <person name="Ansell B.R."/>
            <person name="Breugelmans B."/>
            <person name="Hofmann A."/>
            <person name="Qu J."/>
            <person name="Dugan S."/>
            <person name="Lee S.L."/>
            <person name="Chao H."/>
            <person name="Dinh H."/>
            <person name="Han Y."/>
            <person name="Doddapaneni H.V."/>
            <person name="Worley K.C."/>
            <person name="Muzny D.M."/>
            <person name="Ioannidis P."/>
            <person name="Waterhouse R.M."/>
            <person name="Zdobnov E.M."/>
            <person name="James P.J."/>
            <person name="Bagnall N.H."/>
            <person name="Kotze A.C."/>
            <person name="Gibbs R.A."/>
            <person name="Richards S."/>
            <person name="Batterham P."/>
            <person name="Gasser R.B."/>
        </authorList>
    </citation>
    <scope>NUCLEOTIDE SEQUENCE [LARGE SCALE GENOMIC DNA]</scope>
    <source>
        <strain evidence="2 3">LS</strain>
        <tissue evidence="2">Full body</tissue>
    </source>
</reference>
<evidence type="ECO:0000313" key="3">
    <source>
        <dbReference type="Proteomes" id="UP000037069"/>
    </source>
</evidence>
<feature type="compositionally biased region" description="Low complexity" evidence="1">
    <location>
        <begin position="151"/>
        <end position="166"/>
    </location>
</feature>
<evidence type="ECO:0000256" key="1">
    <source>
        <dbReference type="SAM" id="MobiDB-lite"/>
    </source>
</evidence>
<protein>
    <submittedName>
        <fullName evidence="2">Uncharacterized protein</fullName>
    </submittedName>
</protein>
<accession>A0A0L0BQP7</accession>
<name>A0A0L0BQP7_LUCCU</name>
<gene>
    <name evidence="2" type="ORF">FF38_07312</name>
</gene>
<comment type="caution">
    <text evidence="2">The sequence shown here is derived from an EMBL/GenBank/DDBJ whole genome shotgun (WGS) entry which is preliminary data.</text>
</comment>
<evidence type="ECO:0000313" key="2">
    <source>
        <dbReference type="EMBL" id="KNC22318.1"/>
    </source>
</evidence>
<feature type="region of interest" description="Disordered" evidence="1">
    <location>
        <begin position="141"/>
        <end position="168"/>
    </location>
</feature>
<proteinExistence type="predicted"/>